<gene>
    <name evidence="1" type="ORF">DI563_18295</name>
</gene>
<reference evidence="1 2" key="1">
    <citation type="submission" date="2017-08" db="EMBL/GenBank/DDBJ databases">
        <title>Infants hospitalized years apart are colonized by the same room-sourced microbial strains.</title>
        <authorList>
            <person name="Brooks B."/>
            <person name="Olm M.R."/>
            <person name="Firek B.A."/>
            <person name="Baker R."/>
            <person name="Thomas B.C."/>
            <person name="Morowitz M.J."/>
            <person name="Banfield J.F."/>
        </authorList>
    </citation>
    <scope>NUCLEOTIDE SEQUENCE [LARGE SCALE GENOMIC DNA]</scope>
    <source>
        <strain evidence="1">S2_005_003_R2_41</strain>
    </source>
</reference>
<dbReference type="AlphaFoldDB" id="A0A2W5Q7L0"/>
<dbReference type="PANTHER" id="PTHR42956">
    <property type="entry name" value="NITROGENASE IRON-MOLYBDENUM COFACTOR BIOSYNTHESIS PROTEIN NIFE"/>
    <property type="match status" value="1"/>
</dbReference>
<dbReference type="Proteomes" id="UP000249135">
    <property type="component" value="Unassembled WGS sequence"/>
</dbReference>
<evidence type="ECO:0000313" key="1">
    <source>
        <dbReference type="EMBL" id="PZQ70675.1"/>
    </source>
</evidence>
<name>A0A2W5Q7L0_VARPD</name>
<dbReference type="PANTHER" id="PTHR42956:SF1">
    <property type="entry name" value="NITROGENASE IRON-MOLYBDENUM COFACTOR BIOSYNTHESIS PROTEIN NIFE"/>
    <property type="match status" value="1"/>
</dbReference>
<evidence type="ECO:0000313" key="2">
    <source>
        <dbReference type="Proteomes" id="UP000249135"/>
    </source>
</evidence>
<sequence>GRSQFVALKARMPWLDINQERHHPYGGYEGMVELVHEIDRAIHNPVWQQVRIPAPWGDDGETLGAVRPQADAAAAAPPVQALKAAPAADLGFLADVARQAMGIQPDEMPA</sequence>
<dbReference type="InterPro" id="IPR049939">
    <property type="entry name" value="NifE-like"/>
</dbReference>
<accession>A0A2W5Q7L0</accession>
<dbReference type="Gene3D" id="3.40.50.12380">
    <property type="entry name" value="Nitrogenase MoFe cofactor biosynthesis protein NifE, C-terminal"/>
    <property type="match status" value="1"/>
</dbReference>
<organism evidence="1 2">
    <name type="scientific">Variovorax paradoxus</name>
    <dbReference type="NCBI Taxonomy" id="34073"/>
    <lineage>
        <taxon>Bacteria</taxon>
        <taxon>Pseudomonadati</taxon>
        <taxon>Pseudomonadota</taxon>
        <taxon>Betaproteobacteria</taxon>
        <taxon>Burkholderiales</taxon>
        <taxon>Comamonadaceae</taxon>
        <taxon>Variovorax</taxon>
    </lineage>
</organism>
<comment type="caution">
    <text evidence="1">The sequence shown here is derived from an EMBL/GenBank/DDBJ whole genome shotgun (WGS) entry which is preliminary data.</text>
</comment>
<protein>
    <submittedName>
        <fullName evidence="1">Nitrogenase molybdenum-cofactor biosynthesis protein NifE</fullName>
    </submittedName>
</protein>
<dbReference type="SUPFAM" id="SSF53807">
    <property type="entry name" value="Helical backbone' metal receptor"/>
    <property type="match status" value="1"/>
</dbReference>
<proteinExistence type="predicted"/>
<dbReference type="EMBL" id="QFPP01000264">
    <property type="protein sequence ID" value="PZQ70675.1"/>
    <property type="molecule type" value="Genomic_DNA"/>
</dbReference>
<feature type="non-terminal residue" evidence="1">
    <location>
        <position position="1"/>
    </location>
</feature>